<sequence>MDSDVSIDNLVNLVEYVSLCDSYINTELPGQILGQTRNIAAETPLYERLDTHTTHSSDSPEDSSVFLPEHAETGRVLQDESICTNLACSSTISSLERKIKLLETQNSQLIVNTCSLYNTLTKHIESLKEELRLKDEMINNM</sequence>
<evidence type="ECO:0000313" key="1">
    <source>
        <dbReference type="EMBL" id="UKK02972.1"/>
    </source>
</evidence>
<dbReference type="AlphaFoldDB" id="A0A976QU63"/>
<proteinExistence type="predicted"/>
<name>A0A976QU63_THEOR</name>
<organism evidence="1 2">
    <name type="scientific">Theileria orientalis</name>
    <dbReference type="NCBI Taxonomy" id="68886"/>
    <lineage>
        <taxon>Eukaryota</taxon>
        <taxon>Sar</taxon>
        <taxon>Alveolata</taxon>
        <taxon>Apicomplexa</taxon>
        <taxon>Aconoidasida</taxon>
        <taxon>Piroplasmida</taxon>
        <taxon>Theileriidae</taxon>
        <taxon>Theileria</taxon>
    </lineage>
</organism>
<evidence type="ECO:0000313" key="2">
    <source>
        <dbReference type="Proteomes" id="UP000244811"/>
    </source>
</evidence>
<accession>A0A976QU63</accession>
<dbReference type="Proteomes" id="UP000244811">
    <property type="component" value="Chromosome 4"/>
</dbReference>
<gene>
    <name evidence="1" type="ORF">MACK_003073</name>
</gene>
<protein>
    <submittedName>
        <fullName evidence="1">Uncharacterized protein</fullName>
    </submittedName>
</protein>
<dbReference type="EMBL" id="CP056072">
    <property type="protein sequence ID" value="UKK02972.1"/>
    <property type="molecule type" value="Genomic_DNA"/>
</dbReference>
<reference evidence="1" key="1">
    <citation type="submission" date="2022-07" db="EMBL/GenBank/DDBJ databases">
        <title>Evaluation of T. orientalis genome assembly methods using nanopore sequencing and analysis of variation between genomes.</title>
        <authorList>
            <person name="Yam J."/>
            <person name="Micallef M.L."/>
            <person name="Liu M."/>
            <person name="Djordjevic S.P."/>
            <person name="Bogema D.R."/>
            <person name="Jenkins C."/>
        </authorList>
    </citation>
    <scope>NUCLEOTIDE SEQUENCE</scope>
    <source>
        <strain evidence="1">Goon Nure</strain>
    </source>
</reference>